<keyword evidence="1" id="KW-0808">Transferase</keyword>
<dbReference type="GO" id="GO:0016301">
    <property type="term" value="F:kinase activity"/>
    <property type="evidence" value="ECO:0007669"/>
    <property type="project" value="UniProtKB-KW"/>
</dbReference>
<sequence>MPLRRAFHIILNPIAGARRSALLNAVVERLKKGGAEVTVELTERPGHATELARRAAERGRADVIVAAGGDGTINEVARGLLGQGVPLAIIPLGTANVLAIELSLRPRAAEIADMLLTGPAHLVGTGLVGGEIFLLMVGIGFDGVVVHDINPTLKKLSGKGAFVWAGIKAWAKGPGHDIRLIADGREKRAQWAVVVNGRYFAGPYVLSREGDISQPGLMLYLFRNGGRLALIRYLIALGLGRVAKLPDVEILPVRQVRFLEPEGLAVEVDGDARGALPQTVEQGTRFLRLVVPSGWKA</sequence>
<dbReference type="InterPro" id="IPR050187">
    <property type="entry name" value="Lipid_Phosphate_FormReg"/>
</dbReference>
<keyword evidence="4" id="KW-0067">ATP-binding</keyword>
<feature type="domain" description="DAGKc" evidence="5">
    <location>
        <begin position="2"/>
        <end position="132"/>
    </location>
</feature>
<dbReference type="PANTHER" id="PTHR12358">
    <property type="entry name" value="SPHINGOSINE KINASE"/>
    <property type="match status" value="1"/>
</dbReference>
<organism evidence="6 7">
    <name type="scientific">Parvibaculum sedimenti</name>
    <dbReference type="NCBI Taxonomy" id="2608632"/>
    <lineage>
        <taxon>Bacteria</taxon>
        <taxon>Pseudomonadati</taxon>
        <taxon>Pseudomonadota</taxon>
        <taxon>Alphaproteobacteria</taxon>
        <taxon>Hyphomicrobiales</taxon>
        <taxon>Parvibaculaceae</taxon>
        <taxon>Parvibaculum</taxon>
    </lineage>
</organism>
<reference evidence="6 7" key="1">
    <citation type="submission" date="2019-09" db="EMBL/GenBank/DDBJ databases">
        <title>Parvibaculum sedimenti sp. nov., isolated from sediment.</title>
        <authorList>
            <person name="Wang Y."/>
        </authorList>
    </citation>
    <scope>NUCLEOTIDE SEQUENCE [LARGE SCALE GENOMIC DNA]</scope>
    <source>
        <strain evidence="6 7">HXT-9</strain>
    </source>
</reference>
<evidence type="ECO:0000256" key="1">
    <source>
        <dbReference type="ARBA" id="ARBA00022679"/>
    </source>
</evidence>
<dbReference type="Gene3D" id="2.60.200.40">
    <property type="match status" value="1"/>
</dbReference>
<dbReference type="Proteomes" id="UP000468901">
    <property type="component" value="Unassembled WGS sequence"/>
</dbReference>
<evidence type="ECO:0000313" key="6">
    <source>
        <dbReference type="EMBL" id="KAB7740715.1"/>
    </source>
</evidence>
<evidence type="ECO:0000256" key="3">
    <source>
        <dbReference type="ARBA" id="ARBA00022777"/>
    </source>
</evidence>
<keyword evidence="2" id="KW-0547">Nucleotide-binding</keyword>
<name>A0A6N6VK93_9HYPH</name>
<comment type="caution">
    <text evidence="6">The sequence shown here is derived from an EMBL/GenBank/DDBJ whole genome shotgun (WGS) entry which is preliminary data.</text>
</comment>
<evidence type="ECO:0000256" key="4">
    <source>
        <dbReference type="ARBA" id="ARBA00022840"/>
    </source>
</evidence>
<dbReference type="InterPro" id="IPR045540">
    <property type="entry name" value="YegS/DAGK_C"/>
</dbReference>
<dbReference type="InterPro" id="IPR001206">
    <property type="entry name" value="Diacylglycerol_kinase_cat_dom"/>
</dbReference>
<gene>
    <name evidence="6" type="ORF">F2P47_06615</name>
</gene>
<dbReference type="InterPro" id="IPR017438">
    <property type="entry name" value="ATP-NAD_kinase_N"/>
</dbReference>
<dbReference type="Gene3D" id="3.40.50.10330">
    <property type="entry name" value="Probable inorganic polyphosphate/atp-NAD kinase, domain 1"/>
    <property type="match status" value="1"/>
</dbReference>
<keyword evidence="3 6" id="KW-0418">Kinase</keyword>
<dbReference type="SMART" id="SM00046">
    <property type="entry name" value="DAGKc"/>
    <property type="match status" value="1"/>
</dbReference>
<dbReference type="RefSeq" id="WP_152215501.1">
    <property type="nucleotide sequence ID" value="NZ_WESC01000005.1"/>
</dbReference>
<dbReference type="PANTHER" id="PTHR12358:SF54">
    <property type="entry name" value="SPHINGOSINE KINASE RELATED PROTEIN"/>
    <property type="match status" value="1"/>
</dbReference>
<proteinExistence type="predicted"/>
<dbReference type="EMBL" id="WESC01000005">
    <property type="protein sequence ID" value="KAB7740715.1"/>
    <property type="molecule type" value="Genomic_DNA"/>
</dbReference>
<dbReference type="PROSITE" id="PS50146">
    <property type="entry name" value="DAGK"/>
    <property type="match status" value="1"/>
</dbReference>
<dbReference type="AlphaFoldDB" id="A0A6N6VK93"/>
<evidence type="ECO:0000256" key="2">
    <source>
        <dbReference type="ARBA" id="ARBA00022741"/>
    </source>
</evidence>
<evidence type="ECO:0000313" key="7">
    <source>
        <dbReference type="Proteomes" id="UP000468901"/>
    </source>
</evidence>
<keyword evidence="7" id="KW-1185">Reference proteome</keyword>
<dbReference type="SUPFAM" id="SSF111331">
    <property type="entry name" value="NAD kinase/diacylglycerol kinase-like"/>
    <property type="match status" value="1"/>
</dbReference>
<evidence type="ECO:0000259" key="5">
    <source>
        <dbReference type="PROSITE" id="PS50146"/>
    </source>
</evidence>
<protein>
    <submittedName>
        <fullName evidence="6">Diacylglycerol kinase family lipid kinase</fullName>
    </submittedName>
</protein>
<dbReference type="Pfam" id="PF19279">
    <property type="entry name" value="YegS_C"/>
    <property type="match status" value="1"/>
</dbReference>
<dbReference type="InterPro" id="IPR016064">
    <property type="entry name" value="NAD/diacylglycerol_kinase_sf"/>
</dbReference>
<dbReference type="Pfam" id="PF00781">
    <property type="entry name" value="DAGK_cat"/>
    <property type="match status" value="1"/>
</dbReference>
<accession>A0A6N6VK93</accession>
<dbReference type="GO" id="GO:0005524">
    <property type="term" value="F:ATP binding"/>
    <property type="evidence" value="ECO:0007669"/>
    <property type="project" value="UniProtKB-KW"/>
</dbReference>